<keyword evidence="5 10" id="KW-0547">Nucleotide-binding</keyword>
<evidence type="ECO:0000256" key="6">
    <source>
        <dbReference type="ARBA" id="ARBA00022842"/>
    </source>
</evidence>
<protein>
    <recommendedName>
        <fullName evidence="10">Probable GTP-binding protein EngB</fullName>
    </recommendedName>
</protein>
<dbReference type="Pfam" id="PF01926">
    <property type="entry name" value="MMR_HSR1"/>
    <property type="match status" value="1"/>
</dbReference>
<dbReference type="PANTHER" id="PTHR11649:SF13">
    <property type="entry name" value="ENGB-TYPE G DOMAIN-CONTAINING PROTEIN"/>
    <property type="match status" value="1"/>
</dbReference>
<dbReference type="SUPFAM" id="SSF52540">
    <property type="entry name" value="P-loop containing nucleoside triphosphate hydrolases"/>
    <property type="match status" value="1"/>
</dbReference>
<dbReference type="Gene3D" id="3.40.50.300">
    <property type="entry name" value="P-loop containing nucleotide triphosphate hydrolases"/>
    <property type="match status" value="1"/>
</dbReference>
<keyword evidence="6" id="KW-0460">Magnesium</keyword>
<gene>
    <name evidence="10" type="primary">engB</name>
    <name evidence="12" type="ORF">YSA_05212</name>
</gene>
<evidence type="ECO:0000256" key="3">
    <source>
        <dbReference type="ARBA" id="ARBA00022618"/>
    </source>
</evidence>
<organism evidence="12 13">
    <name type="scientific">Pseudomonas putida ND6</name>
    <dbReference type="NCBI Taxonomy" id="231023"/>
    <lineage>
        <taxon>Bacteria</taxon>
        <taxon>Pseudomonadati</taxon>
        <taxon>Pseudomonadota</taxon>
        <taxon>Gammaproteobacteria</taxon>
        <taxon>Pseudomonadales</taxon>
        <taxon>Pseudomonadaceae</taxon>
        <taxon>Pseudomonas</taxon>
    </lineage>
</organism>
<keyword evidence="7 10" id="KW-0342">GTP-binding</keyword>
<dbReference type="KEGG" id="ppi:YSA_05212"/>
<feature type="domain" description="EngB-type G" evidence="11">
    <location>
        <begin position="132"/>
        <end position="306"/>
    </location>
</feature>
<evidence type="ECO:0000256" key="7">
    <source>
        <dbReference type="ARBA" id="ARBA00023134"/>
    </source>
</evidence>
<dbReference type="InterPro" id="IPR030393">
    <property type="entry name" value="G_ENGB_dom"/>
</dbReference>
<evidence type="ECO:0000256" key="9">
    <source>
        <dbReference type="ARBA" id="ARBA00023306"/>
    </source>
</evidence>
<dbReference type="HAMAP" id="MF_00321">
    <property type="entry name" value="GTPase_EngB"/>
    <property type="match status" value="1"/>
</dbReference>
<comment type="function">
    <text evidence="10">Necessary for normal cell division and for the maintenance of normal septation.</text>
</comment>
<comment type="cofactor">
    <cofactor evidence="1">
        <name>Mg(2+)</name>
        <dbReference type="ChEBI" id="CHEBI:18420"/>
    </cofactor>
</comment>
<dbReference type="GO" id="GO:0046872">
    <property type="term" value="F:metal ion binding"/>
    <property type="evidence" value="ECO:0007669"/>
    <property type="project" value="UniProtKB-KW"/>
</dbReference>
<reference evidence="12 13" key="1">
    <citation type="journal article" date="2012" name="J. Bacteriol.">
        <title>Complete Genome Sequence of the Naphthalene-Degrading Pseudomonas putida Strain ND6.</title>
        <authorList>
            <person name="Li S."/>
            <person name="Zhao H."/>
            <person name="Li Y."/>
            <person name="Niu S."/>
            <person name="Cai B."/>
        </authorList>
    </citation>
    <scope>NUCLEOTIDE SEQUENCE [LARGE SCALE GENOMIC DNA]</scope>
    <source>
        <strain evidence="12 13">ND6</strain>
    </source>
</reference>
<dbReference type="FunFam" id="3.40.50.300:FF:000098">
    <property type="entry name" value="Probable GTP-binding protein EngB"/>
    <property type="match status" value="1"/>
</dbReference>
<dbReference type="GO" id="GO:0000917">
    <property type="term" value="P:division septum assembly"/>
    <property type="evidence" value="ECO:0007669"/>
    <property type="project" value="UniProtKB-KW"/>
</dbReference>
<dbReference type="InterPro" id="IPR006073">
    <property type="entry name" value="GTP-bd"/>
</dbReference>
<dbReference type="InterPro" id="IPR027417">
    <property type="entry name" value="P-loop_NTPase"/>
</dbReference>
<evidence type="ECO:0000313" key="12">
    <source>
        <dbReference type="EMBL" id="AFK69587.1"/>
    </source>
</evidence>
<dbReference type="AlphaFoldDB" id="I3UVR6"/>
<accession>I3UVR6</accession>
<dbReference type="HOGENOM" id="CLU_033732_1_0_6"/>
<evidence type="ECO:0000256" key="5">
    <source>
        <dbReference type="ARBA" id="ARBA00022741"/>
    </source>
</evidence>
<dbReference type="CDD" id="cd01876">
    <property type="entry name" value="YihA_EngB"/>
    <property type="match status" value="1"/>
</dbReference>
<dbReference type="NCBIfam" id="TIGR03598">
    <property type="entry name" value="GTPase_YsxC"/>
    <property type="match status" value="1"/>
</dbReference>
<dbReference type="GO" id="GO:0005829">
    <property type="term" value="C:cytosol"/>
    <property type="evidence" value="ECO:0007669"/>
    <property type="project" value="TreeGrafter"/>
</dbReference>
<keyword evidence="8 10" id="KW-0717">Septation</keyword>
<evidence type="ECO:0000256" key="2">
    <source>
        <dbReference type="ARBA" id="ARBA00009638"/>
    </source>
</evidence>
<keyword evidence="3 10" id="KW-0132">Cell division</keyword>
<dbReference type="PATRIC" id="fig|231023.4.peg.2505"/>
<evidence type="ECO:0000259" key="11">
    <source>
        <dbReference type="PROSITE" id="PS51706"/>
    </source>
</evidence>
<evidence type="ECO:0000256" key="1">
    <source>
        <dbReference type="ARBA" id="ARBA00001946"/>
    </source>
</evidence>
<dbReference type="GO" id="GO:0005525">
    <property type="term" value="F:GTP binding"/>
    <property type="evidence" value="ECO:0007669"/>
    <property type="project" value="UniProtKB-UniRule"/>
</dbReference>
<comment type="similarity">
    <text evidence="2 10">Belongs to the TRAFAC class TrmE-Era-EngA-EngB-Septin-like GTPase superfamily. EngB GTPase family.</text>
</comment>
<proteinExistence type="inferred from homology"/>
<dbReference type="EMBL" id="CP003588">
    <property type="protein sequence ID" value="AFK69587.1"/>
    <property type="molecule type" value="Genomic_DNA"/>
</dbReference>
<dbReference type="PANTHER" id="PTHR11649">
    <property type="entry name" value="MSS1/TRME-RELATED GTP-BINDING PROTEIN"/>
    <property type="match status" value="1"/>
</dbReference>
<evidence type="ECO:0000313" key="13">
    <source>
        <dbReference type="Proteomes" id="UP000005268"/>
    </source>
</evidence>
<name>I3UVR6_PSEPU</name>
<evidence type="ECO:0000256" key="8">
    <source>
        <dbReference type="ARBA" id="ARBA00023210"/>
    </source>
</evidence>
<dbReference type="Proteomes" id="UP000005268">
    <property type="component" value="Chromosome"/>
</dbReference>
<evidence type="ECO:0000256" key="10">
    <source>
        <dbReference type="HAMAP-Rule" id="MF_00321"/>
    </source>
</evidence>
<keyword evidence="9 10" id="KW-0131">Cell cycle</keyword>
<keyword evidence="4" id="KW-0479">Metal-binding</keyword>
<sequence length="312" mass="34632">MAGRTRAVVQHLGILCSLCAEKRQEHTDSKQPFRHAERPSGLGAALRSVARAIVRHPMPVLLRWENEHTKTGALYTSAIQTETTPLARLGSTKSGNTHIGYPMQVKNPILGLCQKAKFALSAAKVEQCPDDQGYEVAFAGRSNAGKSSALNTLTHASLARTSKTPGRTQLLNFFSLDDERRLVDLPGYGYAKVPIPLKQHWQKHLEAYLGSRECLRGVILMMDVRHPMTDFDKMMLDWAKASSMPMHILLTKADKLTHGAGKNTLLKVQSEIRKGWGDGVTIQLFSAPKRLGVEDAYRVLADWMELEDKPVI</sequence>
<evidence type="ECO:0000256" key="4">
    <source>
        <dbReference type="ARBA" id="ARBA00022723"/>
    </source>
</evidence>
<dbReference type="InterPro" id="IPR019987">
    <property type="entry name" value="GTP-bd_ribosome_bio_YsxC"/>
</dbReference>
<dbReference type="PROSITE" id="PS51706">
    <property type="entry name" value="G_ENGB"/>
    <property type="match status" value="1"/>
</dbReference>